<feature type="transmembrane region" description="Helical" evidence="1">
    <location>
        <begin position="7"/>
        <end position="24"/>
    </location>
</feature>
<protein>
    <submittedName>
        <fullName evidence="2">DUF2809 domain-containing protein</fullName>
    </submittedName>
</protein>
<feature type="transmembrane region" description="Helical" evidence="1">
    <location>
        <begin position="97"/>
        <end position="116"/>
    </location>
</feature>
<dbReference type="RefSeq" id="WP_273629236.1">
    <property type="nucleotide sequence ID" value="NZ_CP117167.1"/>
</dbReference>
<keyword evidence="1" id="KW-0472">Membrane</keyword>
<keyword evidence="1" id="KW-1133">Transmembrane helix</keyword>
<feature type="transmembrane region" description="Helical" evidence="1">
    <location>
        <begin position="30"/>
        <end position="48"/>
    </location>
</feature>
<dbReference type="Pfam" id="PF10990">
    <property type="entry name" value="DUF2809"/>
    <property type="match status" value="1"/>
</dbReference>
<proteinExistence type="predicted"/>
<accession>A0ABY7T735</accession>
<dbReference type="InterPro" id="IPR021257">
    <property type="entry name" value="DUF2809"/>
</dbReference>
<sequence length="125" mass="14320">MFKFNPAYFILAVVLFLVEFFIGFYMHDAIIRPFGGDFLVVILLYCMVKSVADTRVAVTAIGVLLFSYVVETLQYFHIVNILGLQNSRVTCIIIGTGFSWIDMLMYTLGILLVWLIEVKILRKPK</sequence>
<keyword evidence="3" id="KW-1185">Reference proteome</keyword>
<evidence type="ECO:0000313" key="2">
    <source>
        <dbReference type="EMBL" id="WCT11047.1"/>
    </source>
</evidence>
<reference evidence="2 3" key="1">
    <citation type="submission" date="2023-02" db="EMBL/GenBank/DDBJ databases">
        <title>Genome sequence of Mucilaginibacter jinjuensis strain KACC 16571.</title>
        <authorList>
            <person name="Kim S."/>
            <person name="Heo J."/>
            <person name="Kwon S.-W."/>
        </authorList>
    </citation>
    <scope>NUCLEOTIDE SEQUENCE [LARGE SCALE GENOMIC DNA]</scope>
    <source>
        <strain evidence="2 3">KACC 16571</strain>
    </source>
</reference>
<organism evidence="2 3">
    <name type="scientific">Mucilaginibacter jinjuensis</name>
    <dbReference type="NCBI Taxonomy" id="1176721"/>
    <lineage>
        <taxon>Bacteria</taxon>
        <taxon>Pseudomonadati</taxon>
        <taxon>Bacteroidota</taxon>
        <taxon>Sphingobacteriia</taxon>
        <taxon>Sphingobacteriales</taxon>
        <taxon>Sphingobacteriaceae</taxon>
        <taxon>Mucilaginibacter</taxon>
    </lineage>
</organism>
<name>A0ABY7T735_9SPHI</name>
<feature type="transmembrane region" description="Helical" evidence="1">
    <location>
        <begin position="55"/>
        <end position="77"/>
    </location>
</feature>
<gene>
    <name evidence="2" type="ORF">PQO05_20115</name>
</gene>
<evidence type="ECO:0000256" key="1">
    <source>
        <dbReference type="SAM" id="Phobius"/>
    </source>
</evidence>
<dbReference type="Proteomes" id="UP001216139">
    <property type="component" value="Chromosome"/>
</dbReference>
<keyword evidence="1" id="KW-0812">Transmembrane</keyword>
<evidence type="ECO:0000313" key="3">
    <source>
        <dbReference type="Proteomes" id="UP001216139"/>
    </source>
</evidence>
<dbReference type="EMBL" id="CP117167">
    <property type="protein sequence ID" value="WCT11047.1"/>
    <property type="molecule type" value="Genomic_DNA"/>
</dbReference>